<reference evidence="3" key="1">
    <citation type="submission" date="2020-04" db="EMBL/GenBank/DDBJ databases">
        <authorList>
            <person name="Alioto T."/>
            <person name="Alioto T."/>
            <person name="Gomez Garrido J."/>
        </authorList>
    </citation>
    <scope>NUCLEOTIDE SEQUENCE</scope>
    <source>
        <strain evidence="3">A484AB</strain>
    </source>
</reference>
<evidence type="ECO:0000313" key="4">
    <source>
        <dbReference type="Proteomes" id="UP001152795"/>
    </source>
</evidence>
<dbReference type="PANTHER" id="PTHR22909:SF24">
    <property type="entry name" value="GOLGI INTEGRAL MEMBRANE PROTEIN 4-RELATED"/>
    <property type="match status" value="1"/>
</dbReference>
<feature type="region of interest" description="Disordered" evidence="2">
    <location>
        <begin position="375"/>
        <end position="450"/>
    </location>
</feature>
<comment type="caution">
    <text evidence="3">The sequence shown here is derived from an EMBL/GenBank/DDBJ whole genome shotgun (WGS) entry which is preliminary data.</text>
</comment>
<dbReference type="PANTHER" id="PTHR22909">
    <property type="entry name" value="GOLGI INTEGRAL MEMBRANE PROTEIN 4"/>
    <property type="match status" value="1"/>
</dbReference>
<feature type="compositionally biased region" description="Basic and acidic residues" evidence="2">
    <location>
        <begin position="375"/>
        <end position="393"/>
    </location>
</feature>
<keyword evidence="1" id="KW-0175">Coiled coil</keyword>
<dbReference type="OrthoDB" id="5990385at2759"/>
<gene>
    <name evidence="3" type="ORF">PACLA_8A086263</name>
</gene>
<feature type="compositionally biased region" description="Basic and acidic residues" evidence="2">
    <location>
        <begin position="330"/>
        <end position="342"/>
    </location>
</feature>
<dbReference type="GO" id="GO:0000139">
    <property type="term" value="C:Golgi membrane"/>
    <property type="evidence" value="ECO:0007669"/>
    <property type="project" value="InterPro"/>
</dbReference>
<proteinExistence type="predicted"/>
<sequence length="450" mass="52638">MVFRRHKALWQVLVLLVFVGITLRYSYNYYNETSLKLKAANIRHHELLEERNSVSRELDGVIESKNNLELSLRTKTQRFAEKKKEWDAERDNLQNRANKEKANFDALDSEYKMVKAKHDDLQIDCEHMKKSFDRLKEDHTKLDTEHRNNFEGLKQKNEKIILALQKQVEHYQKEENLLQLKVQDLQENVAQYQNVVAKLQKKISQDDKGKKDSVTVPEVKKNEIASNVAGKEKLRSKIRRRRAAKESNSKFDANKIKVKNIRDTVSDSDKAQKQKQFLRNLGKLTEVIPEKQDNTNEVSKVNVDTNANNVEIPKAGKYVVDVVRENGGGQKEDNNIERKDENNDNIEVINKDGKDEQNFNLDEQPDLEARERQALAEHNKGEDRLERDKRDADEQVNNDEKSDDEEIALREEDNEDDNADENEENEILEQPENLLLKREEAVQDREETIK</sequence>
<feature type="coiled-coil region" evidence="1">
    <location>
        <begin position="37"/>
        <end position="202"/>
    </location>
</feature>
<dbReference type="Proteomes" id="UP001152795">
    <property type="component" value="Unassembled WGS sequence"/>
</dbReference>
<feature type="compositionally biased region" description="Basic and acidic residues" evidence="2">
    <location>
        <begin position="435"/>
        <end position="450"/>
    </location>
</feature>
<feature type="region of interest" description="Disordered" evidence="2">
    <location>
        <begin position="325"/>
        <end position="344"/>
    </location>
</feature>
<dbReference type="Gene3D" id="1.10.287.1490">
    <property type="match status" value="1"/>
</dbReference>
<name>A0A7D9DN90_PARCT</name>
<evidence type="ECO:0000256" key="1">
    <source>
        <dbReference type="SAM" id="Coils"/>
    </source>
</evidence>
<dbReference type="EMBL" id="CACRXK020001600">
    <property type="protein sequence ID" value="CAB3990094.1"/>
    <property type="molecule type" value="Genomic_DNA"/>
</dbReference>
<dbReference type="AlphaFoldDB" id="A0A7D9DN90"/>
<organism evidence="3 4">
    <name type="scientific">Paramuricea clavata</name>
    <name type="common">Red gorgonian</name>
    <name type="synonym">Violescent sea-whip</name>
    <dbReference type="NCBI Taxonomy" id="317549"/>
    <lineage>
        <taxon>Eukaryota</taxon>
        <taxon>Metazoa</taxon>
        <taxon>Cnidaria</taxon>
        <taxon>Anthozoa</taxon>
        <taxon>Octocorallia</taxon>
        <taxon>Malacalcyonacea</taxon>
        <taxon>Plexauridae</taxon>
        <taxon>Paramuricea</taxon>
    </lineage>
</organism>
<protein>
    <submittedName>
        <fullName evidence="3">Uncharacterized protein</fullName>
    </submittedName>
</protein>
<feature type="compositionally biased region" description="Acidic residues" evidence="2">
    <location>
        <begin position="394"/>
        <end position="429"/>
    </location>
</feature>
<keyword evidence="4" id="KW-1185">Reference proteome</keyword>
<evidence type="ECO:0000313" key="3">
    <source>
        <dbReference type="EMBL" id="CAB3990094.1"/>
    </source>
</evidence>
<evidence type="ECO:0000256" key="2">
    <source>
        <dbReference type="SAM" id="MobiDB-lite"/>
    </source>
</evidence>
<accession>A0A7D9DN90</accession>
<dbReference type="InterPro" id="IPR042336">
    <property type="entry name" value="GOLIM4"/>
</dbReference>